<dbReference type="EMBL" id="FN649075">
    <property type="protein sequence ID" value="CBJ27738.1"/>
    <property type="molecule type" value="Genomic_DNA"/>
</dbReference>
<accession>D7G7J9</accession>
<dbReference type="Pfam" id="PF10344">
    <property type="entry name" value="Hobbit"/>
    <property type="match status" value="1"/>
</dbReference>
<dbReference type="OrthoDB" id="1562405at2759"/>
<dbReference type="Proteomes" id="UP000002630">
    <property type="component" value="Linkage Group LG21"/>
</dbReference>
<feature type="region of interest" description="Disordered" evidence="1">
    <location>
        <begin position="600"/>
        <end position="666"/>
    </location>
</feature>
<sequence length="961" mass="99954">MAAVELPDSPLSLASAVTSGSGGGREVVGGGVTGGRDSGVGGYWSVDGPGGRLVEESPSRAKERAARRSLMREADTLGIASVFSGEATARSLSSGTVGGVDGAAADGIDGGSLGGIAAAAAAAAAAHHPLRRSSLLSGERAVFKPVVNRIGSLELQVLAHHGAVENNVVKVDLPVIQAALNSLQLRLVATVVSEVLASPLPPVVLAMLKATGSSTGATGNQDWGSGRRSSAADGGGVAEGMEDDPVAPGSSHGRNWRGMRARAFMRPPPTVASSWATQRQADWETLEGKRWVKERIVPRAARLLPFLCFALSAMTPVFVRTRWCALCHLRRARVLCCRSMLASELLRKAVRLLKQKLQQRPNTHLALHLKRLKLELWRDESNAPFLRAEVRRVTADVMVYDDSSGSVDLQVGSLWASQVRGCGYNPAEAAAATTEQPPPPGPPSTPPSPTQAGSQGKKTPGLAAAAAQEEGEERGASDWWRAGEGGPADAARAGQQTLMALEVVKPLMRQDLERLSDQGNLRGWSPREITVHVQIQLGSPIGEVTLVRHFEAAVFPLVLHLRRSLFTDLSAFSSEAVAALSSAGAVDSGATQREEQIKASFLTSRKAKTKQGRSGLGRSRLRRSWKGKSSSATSSVTPGPPAAASAVGSGRGGRARSGSVGGYTATVDSASDVGDAGVDDLLESGRVSQHGSTAAAAVPGAKEDASTRDADEAGVMAKPMAVKHLRLGEVNVFLTYMGDRYLELEDVDNVHLKLHPLVYTNKTWTPRKLLFRMRRDVILDVLSQVSRNFNNLGNFLNTRVLKSGAATNTSSSTLMGTSAACRRPSSGGGAGAGISGLGKSNKQASPSAAAGGKTSGTGTVYLPDLLSETSGGGASRSMSLSPRPGRSLSLKGRKLLGRNPSATPRRATARAEAGRAGAAAAGVVEGVGATPPAECLRVCHRGSRGWRSRGRRGPAMGAAGG</sequence>
<dbReference type="PANTHER" id="PTHR15678:SF6">
    <property type="entry name" value="BRIDGE-LIKE LIPID TRANSFER PROTEIN FAMILY MEMBER 2"/>
    <property type="match status" value="1"/>
</dbReference>
<dbReference type="PANTHER" id="PTHR15678">
    <property type="entry name" value="ANTIGEN MLAA-22-RELATED"/>
    <property type="match status" value="1"/>
</dbReference>
<feature type="compositionally biased region" description="Pro residues" evidence="1">
    <location>
        <begin position="436"/>
        <end position="449"/>
    </location>
</feature>
<dbReference type="InterPro" id="IPR045167">
    <property type="entry name" value="Hobbit"/>
</dbReference>
<feature type="region of interest" description="Disordered" evidence="1">
    <location>
        <begin position="430"/>
        <end position="492"/>
    </location>
</feature>
<keyword evidence="3" id="KW-1185">Reference proteome</keyword>
<evidence type="ECO:0000313" key="3">
    <source>
        <dbReference type="Proteomes" id="UP000002630"/>
    </source>
</evidence>
<feature type="compositionally biased region" description="Low complexity" evidence="1">
    <location>
        <begin position="627"/>
        <end position="648"/>
    </location>
</feature>
<gene>
    <name evidence="2" type="ORF">Esi_0084_0014</name>
</gene>
<proteinExistence type="predicted"/>
<feature type="region of interest" description="Disordered" evidence="1">
    <location>
        <begin position="688"/>
        <end position="709"/>
    </location>
</feature>
<dbReference type="InParanoid" id="D7G7J9"/>
<feature type="compositionally biased region" description="Low complexity" evidence="1">
    <location>
        <begin position="844"/>
        <end position="859"/>
    </location>
</feature>
<dbReference type="STRING" id="2880.D7G7J9"/>
<dbReference type="EMBL" id="FN649746">
    <property type="protein sequence ID" value="CBJ27738.1"/>
    <property type="molecule type" value="Genomic_DNA"/>
</dbReference>
<feature type="region of interest" description="Disordered" evidence="1">
    <location>
        <begin position="213"/>
        <end position="255"/>
    </location>
</feature>
<feature type="region of interest" description="Disordered" evidence="1">
    <location>
        <begin position="808"/>
        <end position="908"/>
    </location>
</feature>
<name>D7G7J9_ECTSI</name>
<feature type="compositionally biased region" description="Polar residues" evidence="1">
    <location>
        <begin position="213"/>
        <end position="223"/>
    </location>
</feature>
<protein>
    <submittedName>
        <fullName evidence="2">Uncharacterized protein</fullName>
    </submittedName>
</protein>
<feature type="compositionally biased region" description="Basic and acidic residues" evidence="1">
    <location>
        <begin position="53"/>
        <end position="63"/>
    </location>
</feature>
<evidence type="ECO:0000313" key="2">
    <source>
        <dbReference type="EMBL" id="CBJ27738.1"/>
    </source>
</evidence>
<evidence type="ECO:0000256" key="1">
    <source>
        <dbReference type="SAM" id="MobiDB-lite"/>
    </source>
</evidence>
<reference evidence="2 3" key="1">
    <citation type="journal article" date="2010" name="Nature">
        <title>The Ectocarpus genome and the independent evolution of multicellularity in brown algae.</title>
        <authorList>
            <person name="Cock J.M."/>
            <person name="Sterck L."/>
            <person name="Rouze P."/>
            <person name="Scornet D."/>
            <person name="Allen A.E."/>
            <person name="Amoutzias G."/>
            <person name="Anthouard V."/>
            <person name="Artiguenave F."/>
            <person name="Aury J.M."/>
            <person name="Badger J.H."/>
            <person name="Beszteri B."/>
            <person name="Billiau K."/>
            <person name="Bonnet E."/>
            <person name="Bothwell J.H."/>
            <person name="Bowler C."/>
            <person name="Boyen C."/>
            <person name="Brownlee C."/>
            <person name="Carrano C.J."/>
            <person name="Charrier B."/>
            <person name="Cho G.Y."/>
            <person name="Coelho S.M."/>
            <person name="Collen J."/>
            <person name="Corre E."/>
            <person name="Da Silva C."/>
            <person name="Delage L."/>
            <person name="Delaroque N."/>
            <person name="Dittami S.M."/>
            <person name="Doulbeau S."/>
            <person name="Elias M."/>
            <person name="Farnham G."/>
            <person name="Gachon C.M."/>
            <person name="Gschloessl B."/>
            <person name="Heesch S."/>
            <person name="Jabbari K."/>
            <person name="Jubin C."/>
            <person name="Kawai H."/>
            <person name="Kimura K."/>
            <person name="Kloareg B."/>
            <person name="Kupper F.C."/>
            <person name="Lang D."/>
            <person name="Le Bail A."/>
            <person name="Leblanc C."/>
            <person name="Lerouge P."/>
            <person name="Lohr M."/>
            <person name="Lopez P.J."/>
            <person name="Martens C."/>
            <person name="Maumus F."/>
            <person name="Michel G."/>
            <person name="Miranda-Saavedra D."/>
            <person name="Morales J."/>
            <person name="Moreau H."/>
            <person name="Motomura T."/>
            <person name="Nagasato C."/>
            <person name="Napoli C.A."/>
            <person name="Nelson D.R."/>
            <person name="Nyvall-Collen P."/>
            <person name="Peters A.F."/>
            <person name="Pommier C."/>
            <person name="Potin P."/>
            <person name="Poulain J."/>
            <person name="Quesneville H."/>
            <person name="Read B."/>
            <person name="Rensing S.A."/>
            <person name="Ritter A."/>
            <person name="Rousvoal S."/>
            <person name="Samanta M."/>
            <person name="Samson G."/>
            <person name="Schroeder D.C."/>
            <person name="Segurens B."/>
            <person name="Strittmatter M."/>
            <person name="Tonon T."/>
            <person name="Tregear J.W."/>
            <person name="Valentin K."/>
            <person name="von Dassow P."/>
            <person name="Yamagishi T."/>
            <person name="Van de Peer Y."/>
            <person name="Wincker P."/>
        </authorList>
    </citation>
    <scope>NUCLEOTIDE SEQUENCE [LARGE SCALE GENOMIC DNA]</scope>
    <source>
        <strain evidence="3">Ec32 / CCAP1310/4</strain>
    </source>
</reference>
<dbReference type="AlphaFoldDB" id="D7G7J9"/>
<organism evidence="2 3">
    <name type="scientific">Ectocarpus siliculosus</name>
    <name type="common">Brown alga</name>
    <name type="synonym">Conferva siliculosa</name>
    <dbReference type="NCBI Taxonomy" id="2880"/>
    <lineage>
        <taxon>Eukaryota</taxon>
        <taxon>Sar</taxon>
        <taxon>Stramenopiles</taxon>
        <taxon>Ochrophyta</taxon>
        <taxon>PX clade</taxon>
        <taxon>Phaeophyceae</taxon>
        <taxon>Ectocarpales</taxon>
        <taxon>Ectocarpaceae</taxon>
        <taxon>Ectocarpus</taxon>
    </lineage>
</organism>
<feature type="compositionally biased region" description="Gly residues" evidence="1">
    <location>
        <begin position="826"/>
        <end position="836"/>
    </location>
</feature>
<feature type="region of interest" description="Disordered" evidence="1">
    <location>
        <begin position="39"/>
        <end position="63"/>
    </location>
</feature>
<feature type="compositionally biased region" description="Low complexity" evidence="1">
    <location>
        <begin position="875"/>
        <end position="890"/>
    </location>
</feature>